<dbReference type="Pfam" id="PF21088">
    <property type="entry name" value="MS_channel_1st"/>
    <property type="match status" value="1"/>
</dbReference>
<keyword evidence="3" id="KW-1003">Cell membrane</keyword>
<dbReference type="EMBL" id="CP035467">
    <property type="protein sequence ID" value="QCW82811.1"/>
    <property type="molecule type" value="Genomic_DNA"/>
</dbReference>
<dbReference type="GO" id="GO:0008381">
    <property type="term" value="F:mechanosensitive monoatomic ion channel activity"/>
    <property type="evidence" value="ECO:0007669"/>
    <property type="project" value="UniProtKB-ARBA"/>
</dbReference>
<feature type="domain" description="Mechanosensitive ion channel MscS porin" evidence="11">
    <location>
        <begin position="54"/>
        <end position="293"/>
    </location>
</feature>
<evidence type="ECO:0000256" key="5">
    <source>
        <dbReference type="ARBA" id="ARBA00022989"/>
    </source>
</evidence>
<keyword evidence="5 8" id="KW-1133">Transmembrane helix</keyword>
<feature type="transmembrane region" description="Helical" evidence="8">
    <location>
        <begin position="675"/>
        <end position="695"/>
    </location>
</feature>
<dbReference type="InterPro" id="IPR011066">
    <property type="entry name" value="MscS_channel_C_sf"/>
</dbReference>
<dbReference type="Pfam" id="PF12794">
    <property type="entry name" value="MscS_TM"/>
    <property type="match status" value="1"/>
</dbReference>
<evidence type="ECO:0000259" key="10">
    <source>
        <dbReference type="Pfam" id="PF12794"/>
    </source>
</evidence>
<feature type="transmembrane region" description="Helical" evidence="8">
    <location>
        <begin position="915"/>
        <end position="936"/>
    </location>
</feature>
<dbReference type="KEGG" id="mbur:EQU24_11575"/>
<keyword evidence="15" id="KW-1185">Reference proteome</keyword>
<dbReference type="SUPFAM" id="SSF50182">
    <property type="entry name" value="Sm-like ribonucleoproteins"/>
    <property type="match status" value="1"/>
</dbReference>
<name>A0A4P9UR69_METBY</name>
<feature type="transmembrane region" description="Helical" evidence="8">
    <location>
        <begin position="871"/>
        <end position="894"/>
    </location>
</feature>
<dbReference type="InterPro" id="IPR006685">
    <property type="entry name" value="MscS_channel_2nd"/>
</dbReference>
<feature type="domain" description="Mechanosensitive ion channel MscS" evidence="9">
    <location>
        <begin position="964"/>
        <end position="1029"/>
    </location>
</feature>
<evidence type="ECO:0000256" key="7">
    <source>
        <dbReference type="SAM" id="Coils"/>
    </source>
</evidence>
<comment type="similarity">
    <text evidence="2">Belongs to the MscS (TC 1.A.23) family.</text>
</comment>
<dbReference type="OrthoDB" id="9799209at2"/>
<feature type="transmembrane region" description="Helical" evidence="8">
    <location>
        <begin position="522"/>
        <end position="541"/>
    </location>
</feature>
<organism evidence="14 15">
    <name type="scientific">Methylotuvimicrobium buryatense</name>
    <name type="common">Methylomicrobium buryatense</name>
    <dbReference type="NCBI Taxonomy" id="95641"/>
    <lineage>
        <taxon>Bacteria</taxon>
        <taxon>Pseudomonadati</taxon>
        <taxon>Pseudomonadota</taxon>
        <taxon>Gammaproteobacteria</taxon>
        <taxon>Methylococcales</taxon>
        <taxon>Methylococcaceae</taxon>
        <taxon>Methylotuvimicrobium</taxon>
    </lineage>
</organism>
<evidence type="ECO:0000313" key="15">
    <source>
        <dbReference type="Proteomes" id="UP000305881"/>
    </source>
</evidence>
<gene>
    <name evidence="14" type="ORF">EQU24_11575</name>
</gene>
<dbReference type="InterPro" id="IPR011014">
    <property type="entry name" value="MscS_channel_TM-2"/>
</dbReference>
<keyword evidence="4 8" id="KW-0812">Transmembrane</keyword>
<feature type="transmembrane region" description="Helical" evidence="8">
    <location>
        <begin position="600"/>
        <end position="622"/>
    </location>
</feature>
<keyword evidence="6 8" id="KW-0472">Membrane</keyword>
<dbReference type="AlphaFoldDB" id="A0A4P9UR69"/>
<dbReference type="PANTHER" id="PTHR30347:SF1">
    <property type="entry name" value="MECHANOSENSITIVE CHANNEL MSCK"/>
    <property type="match status" value="1"/>
</dbReference>
<feature type="domain" description="Mechanosensitive ion channel transmembrane helices 2/3" evidence="13">
    <location>
        <begin position="923"/>
        <end position="962"/>
    </location>
</feature>
<dbReference type="STRING" id="675511.GCA_000341735_00724"/>
<evidence type="ECO:0000259" key="11">
    <source>
        <dbReference type="Pfam" id="PF12795"/>
    </source>
</evidence>
<dbReference type="InterPro" id="IPR049278">
    <property type="entry name" value="MS_channel_C"/>
</dbReference>
<keyword evidence="7" id="KW-0175">Coiled coil</keyword>
<dbReference type="PANTHER" id="PTHR30347">
    <property type="entry name" value="POTASSIUM CHANNEL RELATED"/>
    <property type="match status" value="1"/>
</dbReference>
<comment type="subcellular location">
    <subcellularLocation>
        <location evidence="1">Cell membrane</location>
        <topology evidence="1">Multi-pass membrane protein</topology>
    </subcellularLocation>
</comment>
<dbReference type="InterPro" id="IPR052702">
    <property type="entry name" value="MscS-like_channel"/>
</dbReference>
<dbReference type="RefSeq" id="WP_017839352.1">
    <property type="nucleotide sequence ID" value="NZ_CP035467.1"/>
</dbReference>
<evidence type="ECO:0000256" key="8">
    <source>
        <dbReference type="SAM" id="Phobius"/>
    </source>
</evidence>
<dbReference type="Gene3D" id="2.30.30.60">
    <property type="match status" value="1"/>
</dbReference>
<feature type="coiled-coil region" evidence="7">
    <location>
        <begin position="260"/>
        <end position="287"/>
    </location>
</feature>
<feature type="domain" description="Mechanosensitive ion channel MscS C-terminal" evidence="12">
    <location>
        <begin position="1037"/>
        <end position="1120"/>
    </location>
</feature>
<evidence type="ECO:0000256" key="6">
    <source>
        <dbReference type="ARBA" id="ARBA00023136"/>
    </source>
</evidence>
<protein>
    <submittedName>
        <fullName evidence="14">Mechanosensitive ion channel</fullName>
    </submittedName>
</protein>
<evidence type="ECO:0000259" key="12">
    <source>
        <dbReference type="Pfam" id="PF21082"/>
    </source>
</evidence>
<feature type="domain" description="Mechanosensitive ion channel inner membrane" evidence="10">
    <location>
        <begin position="525"/>
        <end position="860"/>
    </location>
</feature>
<dbReference type="InterPro" id="IPR049142">
    <property type="entry name" value="MS_channel_1st"/>
</dbReference>
<sequence length="1153" mass="130045">MKNICSTTQPISPAIIGLLIFTLLSSLMPQLVLAQSQTGKPVTSEYDPENLRNKIEALTTREGIDEGVKAKTLKYYQSALDNLANTGEFNFRSENYQKALQQAPDRIKTLQNEIKQTQQKLEKQKQEDFSHIPIEELEQRLIIEKGKISNLDQQIKRLDALLTEQNNRPQQIRQETVEAKQDLDAARNKLEIPPTAVESKLEIEARHIHLKTLIESRTAELKKLEIEAASNPLRTEAIKSELQLLDIQKNLLAPVIAAIENTLSERRQQEAKEMQEALDQAERELADKHPVIQVVTRDNIQYSRDLQTITAKIEQSGEQKNKIDSKSAEIETDFKSAERKISLAGLSPALGKILREQRRNVPTAGQFSFQSQTIQDETAQTGLAQFKVEDRLKQLADIDQELHRIMDSEVDSKLPANERMMIQAELRVLLNSQKDLLNRLSIAYTTYLRSLGDLDFARQQMLSQAEKFAAYLDERLLWVPSSAPIDTHYLIDLFGSFQWLLSPLNWLSFTKDIVKAALSKSLFSAFSIIILIALMTIKAKVKQQLTAISNRIGKVYTDKFSYTLIAMGDIFVLALPLPLLIFLVGWLLVDNPHVADFSQAIGAGLQAASIPLLTLSIFYRLFAPEGVAQQHFQWKAKNAGVFRKQIAWVRFVAVPSVFLTELSGSPAIASHSDNLGRLAVIILMLSLAAFLFIILKPSKGVLQNYLETNPNGWLYRSRYIWYPASVVIPLTIIGFAAAGYYLSALELQHKLIVTLRMIFISIIIYDLVLRWLTLANRQLALKNARQKRKTAAAQSSKPTTTGSEDNVVTAEEELLDIPKINAQTKALLNVFIGFTLIIGSWMIWRNILPAFAFLDNITLWQHLVMIDNQEAYQPITLTNLFLAGLYAFIVGVAIRNFPGVMELLIFRRITVDAGFRYAVNHLAKYLLISIGFIVVANELGGSWSQVQWLVAALSLGLGFGLQEIFANMVSGIIILFERPIRVGDTVTISDISGKVSRIQMRATTITDWDQKELIVPNKAFITEKMINWTLTDPTTRVVIPIGIAYGSDIELAHKVMLETVRSTPLVLQDPEPSVLMLGFGDSSLDFSIRVYVSELGHRLPVTHDIHFRINHAFREHHIEIPFPQRDIHVRSIVERPTSEPTPIFEPNTNIPSY</sequence>
<feature type="transmembrane region" description="Helical" evidence="8">
    <location>
        <begin position="647"/>
        <end position="669"/>
    </location>
</feature>
<dbReference type="InterPro" id="IPR025692">
    <property type="entry name" value="MscS_IM_dom1"/>
</dbReference>
<dbReference type="Gene3D" id="1.10.287.1260">
    <property type="match status" value="1"/>
</dbReference>
<proteinExistence type="inferred from homology"/>
<dbReference type="SUPFAM" id="SSF82689">
    <property type="entry name" value="Mechanosensitive channel protein MscS (YggB), C-terminal domain"/>
    <property type="match status" value="1"/>
</dbReference>
<dbReference type="InterPro" id="IPR023408">
    <property type="entry name" value="MscS_beta-dom_sf"/>
</dbReference>
<feature type="transmembrane region" description="Helical" evidence="8">
    <location>
        <begin position="753"/>
        <end position="772"/>
    </location>
</feature>
<dbReference type="Pfam" id="PF21082">
    <property type="entry name" value="MS_channel_3rd"/>
    <property type="match status" value="1"/>
</dbReference>
<accession>A0A4P9UR69</accession>
<reference evidence="15" key="1">
    <citation type="journal article" date="2019" name="J. Bacteriol.">
        <title>A Mutagenic Screen Identifies a TonB-Dependent Receptor Required for the Lanthanide Metal Switch in the Type I Methanotroph 'Methylotuvimicrobium buryatense' 5GB1C.</title>
        <authorList>
            <person name="Groom J.D."/>
            <person name="Ford S.M."/>
            <person name="Pesesky M.W."/>
            <person name="Lidstrom M.E."/>
        </authorList>
    </citation>
    <scope>NUCLEOTIDE SEQUENCE [LARGE SCALE GENOMIC DNA]</scope>
    <source>
        <strain evidence="15">5GB1C</strain>
    </source>
</reference>
<dbReference type="InterPro" id="IPR010920">
    <property type="entry name" value="LSM_dom_sf"/>
</dbReference>
<dbReference type="Pfam" id="PF12795">
    <property type="entry name" value="MscS_porin"/>
    <property type="match status" value="1"/>
</dbReference>
<dbReference type="Gene3D" id="3.30.70.100">
    <property type="match status" value="1"/>
</dbReference>
<evidence type="ECO:0000259" key="13">
    <source>
        <dbReference type="Pfam" id="PF21088"/>
    </source>
</evidence>
<evidence type="ECO:0000256" key="4">
    <source>
        <dbReference type="ARBA" id="ARBA00022692"/>
    </source>
</evidence>
<evidence type="ECO:0000256" key="3">
    <source>
        <dbReference type="ARBA" id="ARBA00022475"/>
    </source>
</evidence>
<evidence type="ECO:0000259" key="9">
    <source>
        <dbReference type="Pfam" id="PF00924"/>
    </source>
</evidence>
<feature type="transmembrane region" description="Helical" evidence="8">
    <location>
        <begin position="826"/>
        <end position="844"/>
    </location>
</feature>
<feature type="transmembrane region" description="Helical" evidence="8">
    <location>
        <begin position="719"/>
        <end position="741"/>
    </location>
</feature>
<feature type="transmembrane region" description="Helical" evidence="8">
    <location>
        <begin position="562"/>
        <end position="588"/>
    </location>
</feature>
<feature type="transmembrane region" description="Helical" evidence="8">
    <location>
        <begin position="948"/>
        <end position="976"/>
    </location>
</feature>
<dbReference type="InterPro" id="IPR024393">
    <property type="entry name" value="MscS_porin"/>
</dbReference>
<dbReference type="Pfam" id="PF00924">
    <property type="entry name" value="MS_channel_2nd"/>
    <property type="match status" value="1"/>
</dbReference>
<evidence type="ECO:0000256" key="1">
    <source>
        <dbReference type="ARBA" id="ARBA00004651"/>
    </source>
</evidence>
<evidence type="ECO:0000313" key="14">
    <source>
        <dbReference type="EMBL" id="QCW82811.1"/>
    </source>
</evidence>
<feature type="coiled-coil region" evidence="7">
    <location>
        <begin position="93"/>
        <end position="168"/>
    </location>
</feature>
<dbReference type="GO" id="GO:0005886">
    <property type="term" value="C:plasma membrane"/>
    <property type="evidence" value="ECO:0007669"/>
    <property type="project" value="UniProtKB-SubCell"/>
</dbReference>
<dbReference type="SUPFAM" id="SSF82861">
    <property type="entry name" value="Mechanosensitive channel protein MscS (YggB), transmembrane region"/>
    <property type="match status" value="1"/>
</dbReference>
<evidence type="ECO:0000256" key="2">
    <source>
        <dbReference type="ARBA" id="ARBA00008017"/>
    </source>
</evidence>
<dbReference type="Proteomes" id="UP000305881">
    <property type="component" value="Chromosome"/>
</dbReference>